<gene>
    <name evidence="5" type="primary">LOC106821438</name>
</gene>
<feature type="coiled-coil region" evidence="1">
    <location>
        <begin position="501"/>
        <end position="630"/>
    </location>
</feature>
<evidence type="ECO:0000256" key="2">
    <source>
        <dbReference type="SAM" id="MobiDB-lite"/>
    </source>
</evidence>
<dbReference type="PANTHER" id="PTHR47219">
    <property type="entry name" value="RAB GTPASE-ACTIVATING PROTEIN 1-LIKE"/>
    <property type="match status" value="1"/>
</dbReference>
<dbReference type="Gene3D" id="1.10.8.270">
    <property type="entry name" value="putative rabgap domain of human tbc1 domain family member 14 like domains"/>
    <property type="match status" value="1"/>
</dbReference>
<evidence type="ECO:0000313" key="4">
    <source>
        <dbReference type="Proteomes" id="UP000695022"/>
    </source>
</evidence>
<name>A0ABM1FB98_PRICU</name>
<reference evidence="5" key="1">
    <citation type="submission" date="2025-08" db="UniProtKB">
        <authorList>
            <consortium name="RefSeq"/>
        </authorList>
    </citation>
    <scope>IDENTIFICATION</scope>
</reference>
<sequence length="870" mass="98900">MFSSKSDSDLPQFSIGAVNIGYFARKFAQHESSSDSEATDDDNADAGGDDEAVELGDLGGRIREAWTSMHVVRSFKMKFNRLLESDVKSLNSISGVSGLSTQSSLVCSSHSRHSSSGSLVSSHSNQSHMSNATNDDEVAAAVAASQEEDSWVVWGRIVNDWENCSKKKAVTIKELIRRGIPCHFRGIVWQLVCNAFNSPDRERFADYLKQSSPSEKVIRRDIARTYPEHEFFKEKDGTGQESLFNVMKAYSLHDREVGYCQGSGFIVGLLLMQMPEEEAFCVLVKLMQEYEMREMFKPSMARLGLCMFQLECMVQEQLLELHSHFQSQSFYTSMYASSWFLTLFTTTLPMELACRVMDVFISEGIEAIFRIAMAILIDSKNELMSLDMEGMLKYFQKDMPEKYAQDPDQLLYLSYQVKYNAKKMKRLEKEYNTLKSKEAEEQIELRRLRTENRLLRQRIDMLEQESAALADRLIQGQVTRAQEAEESFQVKRELAAVKQVNVETASKLSVAKDELERLKEKHKLSEAIYDSLQSRGTTGLSLKQAEEVIQALQQELLSVRLREAESTASVKELKSKIDDLGESNRQMSRMAPSNQVASLQEELISVKLREAEANLSMKELRQKVVDLEQTWQKHMVAMNMGTKNQSNNKNQIQQLYSELMTVKLREADTLMQLKEVRQRVMELDTQSQMSSNQLKRADEEQVLLREQLDEAVSRERKLHDGLRGQERKYADLETRCKEEQMMARLREAELSQQLAEMTQKIAALEIGKQELVTMGALHKHDKTDEIKELQAQIADLQTEVVQLRIDSNFKTSPSCISASIPVVDEDDDDGILETITMEMKSPALEELARDSSMANGHVNGHVSPSSGQCA</sequence>
<dbReference type="SUPFAM" id="SSF47923">
    <property type="entry name" value="Ypt/Rab-GAP domain of gyp1p"/>
    <property type="match status" value="2"/>
</dbReference>
<protein>
    <submittedName>
        <fullName evidence="5">Ecotropic viral integration site 5 ortholog-like isoform X1</fullName>
    </submittedName>
</protein>
<feature type="coiled-coil region" evidence="1">
    <location>
        <begin position="424"/>
        <end position="472"/>
    </location>
</feature>
<dbReference type="SMART" id="SM00164">
    <property type="entry name" value="TBC"/>
    <property type="match status" value="1"/>
</dbReference>
<dbReference type="Gene3D" id="1.10.10.750">
    <property type="entry name" value="Ypt/Rab-GAP domain of gyp1p, domain 1"/>
    <property type="match status" value="1"/>
</dbReference>
<proteinExistence type="predicted"/>
<feature type="region of interest" description="Disordered" evidence="2">
    <location>
        <begin position="31"/>
        <end position="53"/>
    </location>
</feature>
<evidence type="ECO:0000259" key="3">
    <source>
        <dbReference type="PROSITE" id="PS50086"/>
    </source>
</evidence>
<dbReference type="PROSITE" id="PS50086">
    <property type="entry name" value="TBC_RABGAP"/>
    <property type="match status" value="1"/>
</dbReference>
<dbReference type="GeneID" id="106821438"/>
<accession>A0ABM1FB98</accession>
<feature type="coiled-coil region" evidence="1">
    <location>
        <begin position="694"/>
        <end position="806"/>
    </location>
</feature>
<dbReference type="Proteomes" id="UP000695022">
    <property type="component" value="Unplaced"/>
</dbReference>
<keyword evidence="1" id="KW-0175">Coiled coil</keyword>
<dbReference type="Gene3D" id="1.10.472.80">
    <property type="entry name" value="Ypt/Rab-GAP domain of gyp1p, domain 3"/>
    <property type="match status" value="1"/>
</dbReference>
<dbReference type="InterPro" id="IPR050302">
    <property type="entry name" value="Rab_GAP_TBC_domain"/>
</dbReference>
<dbReference type="PANTHER" id="PTHR47219:SF22">
    <property type="entry name" value="RAB-GAP TBC DOMAIN-CONTAINING PROTEIN"/>
    <property type="match status" value="1"/>
</dbReference>
<dbReference type="Pfam" id="PF00566">
    <property type="entry name" value="RabGAP-TBC"/>
    <property type="match status" value="1"/>
</dbReference>
<keyword evidence="4" id="KW-1185">Reference proteome</keyword>
<dbReference type="InterPro" id="IPR035969">
    <property type="entry name" value="Rab-GAP_TBC_sf"/>
</dbReference>
<dbReference type="RefSeq" id="XP_014681719.1">
    <property type="nucleotide sequence ID" value="XM_014826233.1"/>
</dbReference>
<organism evidence="4 5">
    <name type="scientific">Priapulus caudatus</name>
    <name type="common">Priapulid worm</name>
    <dbReference type="NCBI Taxonomy" id="37621"/>
    <lineage>
        <taxon>Eukaryota</taxon>
        <taxon>Metazoa</taxon>
        <taxon>Ecdysozoa</taxon>
        <taxon>Scalidophora</taxon>
        <taxon>Priapulida</taxon>
        <taxon>Priapulimorpha</taxon>
        <taxon>Priapulimorphida</taxon>
        <taxon>Priapulidae</taxon>
        <taxon>Priapulus</taxon>
    </lineage>
</organism>
<feature type="compositionally biased region" description="Acidic residues" evidence="2">
    <location>
        <begin position="37"/>
        <end position="53"/>
    </location>
</feature>
<dbReference type="InterPro" id="IPR000195">
    <property type="entry name" value="Rab-GAP-TBC_dom"/>
</dbReference>
<feature type="domain" description="Rab-GAP TBC" evidence="3">
    <location>
        <begin position="179"/>
        <end position="364"/>
    </location>
</feature>
<evidence type="ECO:0000313" key="5">
    <source>
        <dbReference type="RefSeq" id="XP_014681719.1"/>
    </source>
</evidence>
<evidence type="ECO:0000256" key="1">
    <source>
        <dbReference type="SAM" id="Coils"/>
    </source>
</evidence>